<dbReference type="Proteomes" id="UP000640274">
    <property type="component" value="Unassembled WGS sequence"/>
</dbReference>
<feature type="region of interest" description="Disordered" evidence="1">
    <location>
        <begin position="1"/>
        <end position="57"/>
    </location>
</feature>
<reference evidence="2" key="1">
    <citation type="submission" date="2020-12" db="EMBL/GenBank/DDBJ databases">
        <authorList>
            <person name="Huq M.A."/>
        </authorList>
    </citation>
    <scope>NUCLEOTIDE SEQUENCE</scope>
    <source>
        <strain evidence="2">MAHUQ-46</strain>
    </source>
</reference>
<feature type="compositionally biased region" description="Low complexity" evidence="1">
    <location>
        <begin position="45"/>
        <end position="57"/>
    </location>
</feature>
<dbReference type="AlphaFoldDB" id="A0A934MV77"/>
<protein>
    <submittedName>
        <fullName evidence="2">Uncharacterized protein</fullName>
    </submittedName>
</protein>
<feature type="compositionally biased region" description="Basic and acidic residues" evidence="1">
    <location>
        <begin position="1"/>
        <end position="11"/>
    </location>
</feature>
<proteinExistence type="predicted"/>
<feature type="compositionally biased region" description="Basic residues" evidence="1">
    <location>
        <begin position="34"/>
        <end position="44"/>
    </location>
</feature>
<gene>
    <name evidence="2" type="ORF">JFN88_11175</name>
</gene>
<organism evidence="2 3">
    <name type="scientific">Paenibacillus roseus</name>
    <dbReference type="NCBI Taxonomy" id="2798579"/>
    <lineage>
        <taxon>Bacteria</taxon>
        <taxon>Bacillati</taxon>
        <taxon>Bacillota</taxon>
        <taxon>Bacilli</taxon>
        <taxon>Bacillales</taxon>
        <taxon>Paenibacillaceae</taxon>
        <taxon>Paenibacillus</taxon>
    </lineage>
</organism>
<evidence type="ECO:0000313" key="2">
    <source>
        <dbReference type="EMBL" id="MBJ6361827.1"/>
    </source>
</evidence>
<accession>A0A934MV77</accession>
<sequence>SCCGREPDGEAPRATVQVGAARREPDGEAPRATVQRKKKARKRVVVAAGAATSVSIR</sequence>
<name>A0A934MV77_9BACL</name>
<evidence type="ECO:0000256" key="1">
    <source>
        <dbReference type="SAM" id="MobiDB-lite"/>
    </source>
</evidence>
<dbReference type="EMBL" id="JAELUP010000056">
    <property type="protein sequence ID" value="MBJ6361827.1"/>
    <property type="molecule type" value="Genomic_DNA"/>
</dbReference>
<feature type="non-terminal residue" evidence="2">
    <location>
        <position position="1"/>
    </location>
</feature>
<keyword evidence="3" id="KW-1185">Reference proteome</keyword>
<evidence type="ECO:0000313" key="3">
    <source>
        <dbReference type="Proteomes" id="UP000640274"/>
    </source>
</evidence>
<comment type="caution">
    <text evidence="2">The sequence shown here is derived from an EMBL/GenBank/DDBJ whole genome shotgun (WGS) entry which is preliminary data.</text>
</comment>